<dbReference type="Pfam" id="PF02635">
    <property type="entry name" value="DsrE"/>
    <property type="match status" value="1"/>
</dbReference>
<dbReference type="Gene3D" id="3.40.1260.10">
    <property type="entry name" value="DsrEFH-like"/>
    <property type="match status" value="1"/>
</dbReference>
<organism evidence="1 2">
    <name type="scientific">Sphingobium boeckii</name>
    <dbReference type="NCBI Taxonomy" id="1082345"/>
    <lineage>
        <taxon>Bacteria</taxon>
        <taxon>Pseudomonadati</taxon>
        <taxon>Pseudomonadota</taxon>
        <taxon>Alphaproteobacteria</taxon>
        <taxon>Sphingomonadales</taxon>
        <taxon>Sphingomonadaceae</taxon>
        <taxon>Sphingobium</taxon>
    </lineage>
</organism>
<proteinExistence type="predicted"/>
<dbReference type="InterPro" id="IPR027396">
    <property type="entry name" value="DsrEFH-like"/>
</dbReference>
<dbReference type="AlphaFoldDB" id="A0A7W9EDK2"/>
<gene>
    <name evidence="1" type="ORF">FHS49_001195</name>
</gene>
<dbReference type="InterPro" id="IPR003787">
    <property type="entry name" value="Sulphur_relay_DsrE/F-like"/>
</dbReference>
<dbReference type="Proteomes" id="UP000549617">
    <property type="component" value="Unassembled WGS sequence"/>
</dbReference>
<evidence type="ECO:0000313" key="1">
    <source>
        <dbReference type="EMBL" id="MBB5685187.1"/>
    </source>
</evidence>
<name>A0A7W9EDK2_9SPHN</name>
<evidence type="ECO:0000313" key="2">
    <source>
        <dbReference type="Proteomes" id="UP000549617"/>
    </source>
</evidence>
<reference evidence="1 2" key="1">
    <citation type="submission" date="2020-08" db="EMBL/GenBank/DDBJ databases">
        <title>Genomic Encyclopedia of Type Strains, Phase IV (KMG-IV): sequencing the most valuable type-strain genomes for metagenomic binning, comparative biology and taxonomic classification.</title>
        <authorList>
            <person name="Goeker M."/>
        </authorList>
    </citation>
    <scope>NUCLEOTIDE SEQUENCE [LARGE SCALE GENOMIC DNA]</scope>
    <source>
        <strain evidence="1 2">DSM 25079</strain>
    </source>
</reference>
<sequence>MPQVRGLTVIVIEGSSERLRGALSIAAAHAALGGNARIFLQGEAVRAIREPLQGWEDDTHEDAGLPALAILFDEALKLGVRIIACQSGLQLANARPEDFDPRVDYGGLVSVMQDLGEDRLVTV</sequence>
<accession>A0A7W9EDK2</accession>
<comment type="caution">
    <text evidence="1">The sequence shown here is derived from an EMBL/GenBank/DDBJ whole genome shotgun (WGS) entry which is preliminary data.</text>
</comment>
<dbReference type="RefSeq" id="WP_343052907.1">
    <property type="nucleotide sequence ID" value="NZ_JACIJC010000002.1"/>
</dbReference>
<protein>
    <submittedName>
        <fullName evidence="1">Putative peroxiredoxin</fullName>
    </submittedName>
</protein>
<dbReference type="EMBL" id="JACIJC010000002">
    <property type="protein sequence ID" value="MBB5685187.1"/>
    <property type="molecule type" value="Genomic_DNA"/>
</dbReference>
<dbReference type="SUPFAM" id="SSF75169">
    <property type="entry name" value="DsrEFH-like"/>
    <property type="match status" value="1"/>
</dbReference>
<keyword evidence="2" id="KW-1185">Reference proteome</keyword>